<dbReference type="PANTHER" id="PTHR16199:SF4">
    <property type="entry name" value="CONDENSIN-2 COMPLEX SUBUNIT G2"/>
    <property type="match status" value="1"/>
</dbReference>
<comment type="caution">
    <text evidence="2">The sequence shown here is derived from an EMBL/GenBank/DDBJ whole genome shotgun (WGS) entry which is preliminary data.</text>
</comment>
<keyword evidence="3" id="KW-1185">Reference proteome</keyword>
<reference evidence="2" key="1">
    <citation type="submission" date="2022-08" db="EMBL/GenBank/DDBJ databases">
        <authorList>
            <person name="Marques A."/>
        </authorList>
    </citation>
    <scope>NUCLEOTIDE SEQUENCE</scope>
    <source>
        <strain evidence="2">RhyPub2mFocal</strain>
        <tissue evidence="2">Leaves</tissue>
    </source>
</reference>
<feature type="region of interest" description="Disordered" evidence="1">
    <location>
        <begin position="782"/>
        <end position="810"/>
    </location>
</feature>
<evidence type="ECO:0000313" key="2">
    <source>
        <dbReference type="EMBL" id="KAJ4770829.1"/>
    </source>
</evidence>
<organism evidence="2 3">
    <name type="scientific">Rhynchospora pubera</name>
    <dbReference type="NCBI Taxonomy" id="906938"/>
    <lineage>
        <taxon>Eukaryota</taxon>
        <taxon>Viridiplantae</taxon>
        <taxon>Streptophyta</taxon>
        <taxon>Embryophyta</taxon>
        <taxon>Tracheophyta</taxon>
        <taxon>Spermatophyta</taxon>
        <taxon>Magnoliopsida</taxon>
        <taxon>Liliopsida</taxon>
        <taxon>Poales</taxon>
        <taxon>Cyperaceae</taxon>
        <taxon>Cyperoideae</taxon>
        <taxon>Rhynchosporeae</taxon>
        <taxon>Rhynchospora</taxon>
    </lineage>
</organism>
<dbReference type="Pfam" id="PF12422">
    <property type="entry name" value="Condensin2nSMC"/>
    <property type="match status" value="1"/>
</dbReference>
<dbReference type="PANTHER" id="PTHR16199">
    <property type="entry name" value="CONDENSIN-2 COMPLEX SUBUNIT G2"/>
    <property type="match status" value="1"/>
</dbReference>
<dbReference type="GO" id="GO:0000796">
    <property type="term" value="C:condensin complex"/>
    <property type="evidence" value="ECO:0007669"/>
    <property type="project" value="TreeGrafter"/>
</dbReference>
<dbReference type="InterPro" id="IPR011989">
    <property type="entry name" value="ARM-like"/>
</dbReference>
<feature type="compositionally biased region" description="Polar residues" evidence="1">
    <location>
        <begin position="15"/>
        <end position="33"/>
    </location>
</feature>
<feature type="compositionally biased region" description="Pro residues" evidence="1">
    <location>
        <begin position="135"/>
        <end position="149"/>
    </location>
</feature>
<proteinExistence type="predicted"/>
<protein>
    <submittedName>
        <fullName evidence="2">Condensin-2 complex subunit G2</fullName>
    </submittedName>
</protein>
<dbReference type="InterPro" id="IPR016024">
    <property type="entry name" value="ARM-type_fold"/>
</dbReference>
<sequence>MKNFKPPPPPPLSFRQRQNSASLYSNPQYSSHTHTQKQKKRKEKKRKEKQKMKKKSSKRRSATTSSSSGAAASVPSATTFATTDELLSAALSLPSSSLKTLIHSIPFTSDLFPSLPTSLHSRLVASISSLQDPSASPPHSPPPASPSVSPPSKRSRLDHLSLLKTYASIAYFCFSHPEKPFAPDELLPCVQCLHDSLVLFESEETLILQVASLCEDWWKEKLPGRELLISQSLPYFLSRSVTAGRRAEVRRVFALREAFALFDYEDESIEDFKLLLLRCFICPVYVKSDEGRKILAFVLGLNEKLAKDALSLIRSQIPIGKKSVLVAYGEILFRVWKGIEKESIMKEEIEDRFLLGLIEGAILARSKGLNANIRRILGAFVEQRTTSGVEKLLCRLVEPVLFRSLQAANSEVRLNTLHLFLDIFPILDPDSTREENDNLLEKQLYFLEKLLSDDAPEIRAVSVEGLCKILRLFWEIIPTSNIPKFLTKVIDEMSFDVCNEVRVSVLNGVRYLIENPLSHEIMRVLLSRIGRVVTDSALSVRAAAIDLLLAVCDNRFLQYNKIVDLETLVSLLGGDHTRVAQKITKLLLPTYFPTKLPLKDACVRCISLIKRSPPAGVRFCEFSLLEGSSANSLAELVRVSLLLAFSPNKGLDQDQTDGLVIAIDKIINSLSGDGEDSSALNPVRKLITVEKIKVLIDAVSSDQAREAVLNIASSLLSSTGSSNGLRDVCMEIILSEVGLSENLEKQRLVVAARKLIFSCGLSELMLEGLASALGSSVRAFSDKSGEDPASPVSSTPKVKKKHAKKAKSSKPVISSTSELAANAAAASWQVKDLLMNEETKEALLNSLFSDKIYSYLKALAEVFIEKCFEFENLDVSPVLAYLTYAKYASLQEDNNRSSPDQPTTVDNMLEHILNCIGQLLEKLVSDEPSTLKRGRSTETNEGSEVNSTHNIVKISTAILKFVLDNTTTGLVKPEKLLRCLEFASTYTKYMNLAIKSADQSNSTFDLDTSKETLVLLRSSYTYMAKLLHLVITTLDDSSEDAFHITNSLLDLVPCVETHLGARHASLLIPVAKQWLPVFILGLGSKKLIPSVNETSPKLVNIPLWLSTLSKFSEESENEENISFFEKLIENLAILLKKGSPKILDAVGSVLLAGIEMGLEKGHYVLVEGLSRFVCSKLLGSGYGALDNLELLRGYMQELLIAIENCLGDGECEEGREQLENAMGSIKTVLLSA</sequence>
<evidence type="ECO:0000256" key="1">
    <source>
        <dbReference type="SAM" id="MobiDB-lite"/>
    </source>
</evidence>
<feature type="compositionally biased region" description="Basic residues" evidence="1">
    <location>
        <begin position="34"/>
        <end position="61"/>
    </location>
</feature>
<feature type="region of interest" description="Disordered" evidence="1">
    <location>
        <begin position="1"/>
        <end position="76"/>
    </location>
</feature>
<name>A0AAV8DUN1_9POAL</name>
<evidence type="ECO:0000313" key="3">
    <source>
        <dbReference type="Proteomes" id="UP001140206"/>
    </source>
</evidence>
<feature type="compositionally biased region" description="Low complexity" evidence="1">
    <location>
        <begin position="62"/>
        <end position="73"/>
    </location>
</feature>
<dbReference type="EMBL" id="JAMFTS010000003">
    <property type="protein sequence ID" value="KAJ4770829.1"/>
    <property type="molecule type" value="Genomic_DNA"/>
</dbReference>
<dbReference type="InterPro" id="IPR024741">
    <property type="entry name" value="Condensin2_G2"/>
</dbReference>
<gene>
    <name evidence="2" type="ORF">LUZ62_055086</name>
</gene>
<dbReference type="Proteomes" id="UP001140206">
    <property type="component" value="Chromosome 3"/>
</dbReference>
<feature type="region of interest" description="Disordered" evidence="1">
    <location>
        <begin position="129"/>
        <end position="155"/>
    </location>
</feature>
<feature type="compositionally biased region" description="Pro residues" evidence="1">
    <location>
        <begin position="1"/>
        <end position="12"/>
    </location>
</feature>
<accession>A0AAV8DUN1</accession>
<dbReference type="GO" id="GO:0000070">
    <property type="term" value="P:mitotic sister chromatid segregation"/>
    <property type="evidence" value="ECO:0007669"/>
    <property type="project" value="TreeGrafter"/>
</dbReference>
<dbReference type="SUPFAM" id="SSF48371">
    <property type="entry name" value="ARM repeat"/>
    <property type="match status" value="1"/>
</dbReference>
<feature type="compositionally biased region" description="Basic residues" evidence="1">
    <location>
        <begin position="797"/>
        <end position="808"/>
    </location>
</feature>
<dbReference type="Gene3D" id="1.25.10.10">
    <property type="entry name" value="Leucine-rich Repeat Variant"/>
    <property type="match status" value="1"/>
</dbReference>
<dbReference type="GO" id="GO:0005634">
    <property type="term" value="C:nucleus"/>
    <property type="evidence" value="ECO:0007669"/>
    <property type="project" value="InterPro"/>
</dbReference>
<dbReference type="AlphaFoldDB" id="A0AAV8DUN1"/>